<dbReference type="InterPro" id="IPR036390">
    <property type="entry name" value="WH_DNA-bd_sf"/>
</dbReference>
<protein>
    <submittedName>
        <fullName evidence="5">LysR family transcriptional regulator</fullName>
    </submittedName>
</protein>
<keyword evidence="3" id="KW-0804">Transcription</keyword>
<keyword evidence="6" id="KW-1185">Reference proteome</keyword>
<organism evidence="5 6">
    <name type="scientific">Staphylococcus casei</name>
    <dbReference type="NCBI Taxonomy" id="201828"/>
    <lineage>
        <taxon>Bacteria</taxon>
        <taxon>Bacillati</taxon>
        <taxon>Bacillota</taxon>
        <taxon>Bacilli</taxon>
        <taxon>Bacillales</taxon>
        <taxon>Staphylococcaceae</taxon>
        <taxon>Staphylococcus</taxon>
    </lineage>
</organism>
<evidence type="ECO:0000313" key="5">
    <source>
        <dbReference type="EMBL" id="WZG09497.1"/>
    </source>
</evidence>
<accession>A0ABZ2WBN7</accession>
<dbReference type="InterPro" id="IPR036388">
    <property type="entry name" value="WH-like_DNA-bd_sf"/>
</dbReference>
<evidence type="ECO:0000256" key="2">
    <source>
        <dbReference type="ARBA" id="ARBA00023015"/>
    </source>
</evidence>
<comment type="similarity">
    <text evidence="1">Belongs to the LysR transcriptional regulatory family.</text>
</comment>
<dbReference type="Gene3D" id="1.10.10.10">
    <property type="entry name" value="Winged helix-like DNA-binding domain superfamily/Winged helix DNA-binding domain"/>
    <property type="match status" value="1"/>
</dbReference>
<dbReference type="InterPro" id="IPR000847">
    <property type="entry name" value="LysR_HTH_N"/>
</dbReference>
<dbReference type="PANTHER" id="PTHR30126:SF93">
    <property type="entry name" value="HTH LYSR-TYPE DOMAIN-CONTAINING PROTEIN"/>
    <property type="match status" value="1"/>
</dbReference>
<dbReference type="PANTHER" id="PTHR30126">
    <property type="entry name" value="HTH-TYPE TRANSCRIPTIONAL REGULATOR"/>
    <property type="match status" value="1"/>
</dbReference>
<feature type="domain" description="HTH lysR-type" evidence="4">
    <location>
        <begin position="1"/>
        <end position="58"/>
    </location>
</feature>
<reference evidence="5 6" key="1">
    <citation type="journal article" date="2024" name="ISME J.">
        <title>Staphylococcus epidermidis bacteriocin A37 kills natural competitors with a unique mechanism of action.</title>
        <authorList>
            <person name="Puls J.S."/>
            <person name="Winnerling B."/>
            <person name="Power J.J."/>
            <person name="Kruger A.M."/>
            <person name="Brajtenbach D."/>
            <person name="Johnson M."/>
            <person name="Bilici K."/>
            <person name="Camus L."/>
            <person name="Fliesswasser T."/>
            <person name="Schneider T."/>
            <person name="Sahl H.G."/>
            <person name="Ghosal D."/>
            <person name="Kubitscheck U."/>
            <person name="Heilbronner S."/>
            <person name="Grein F."/>
        </authorList>
    </citation>
    <scope>NUCLEOTIDE SEQUENCE [LARGE SCALE GENOMIC DNA]</scope>
    <source>
        <strain evidence="5 6">SCK7</strain>
    </source>
</reference>
<evidence type="ECO:0000256" key="3">
    <source>
        <dbReference type="ARBA" id="ARBA00023163"/>
    </source>
</evidence>
<evidence type="ECO:0000256" key="1">
    <source>
        <dbReference type="ARBA" id="ARBA00009437"/>
    </source>
</evidence>
<gene>
    <name evidence="5" type="ORF">SHJJP9002_001456</name>
</gene>
<name>A0ABZ2WBN7_9STAP</name>
<dbReference type="SUPFAM" id="SSF46785">
    <property type="entry name" value="Winged helix' DNA-binding domain"/>
    <property type="match status" value="1"/>
</dbReference>
<dbReference type="Proteomes" id="UP001468345">
    <property type="component" value="Chromosome"/>
</dbReference>
<evidence type="ECO:0000313" key="6">
    <source>
        <dbReference type="Proteomes" id="UP001468345"/>
    </source>
</evidence>
<dbReference type="PROSITE" id="PS50931">
    <property type="entry name" value="HTH_LYSR"/>
    <property type="match status" value="1"/>
</dbReference>
<proteinExistence type="inferred from homology"/>
<keyword evidence="2" id="KW-0805">Transcription regulation</keyword>
<dbReference type="Pfam" id="PF00126">
    <property type="entry name" value="HTH_1"/>
    <property type="match status" value="1"/>
</dbReference>
<sequence length="247" mass="28802">MNINDLYIYAKVYESKSINKASKELEYAQSNITQRIQLLEEQFNQNFFVRSYTGIKPTKEGSIFYEYSKSVITNTDNLKITFSENKKQILCSELLFNVLYKKQGIYEIAKYTFKLVTSSEMFIEPYNHYYDKVLTFNKLDLNNYTLVRTSSLKVGLYINKEYIANYDNLPLLINSDKKCPLRKLSLDILPDKNFIELDSLEAIINIVQNGEGIAILPPDLTSDSSTNNIKVDYKSIPYYEYAFNKRT</sequence>
<dbReference type="EMBL" id="CP133006">
    <property type="protein sequence ID" value="WZG09497.1"/>
    <property type="molecule type" value="Genomic_DNA"/>
</dbReference>
<dbReference type="RefSeq" id="WP_341636342.1">
    <property type="nucleotide sequence ID" value="NZ_CP133006.1"/>
</dbReference>
<evidence type="ECO:0000259" key="4">
    <source>
        <dbReference type="PROSITE" id="PS50931"/>
    </source>
</evidence>